<dbReference type="InterPro" id="IPR001680">
    <property type="entry name" value="WD40_rpt"/>
</dbReference>
<name>A0A1Q3A2Z9_ZYGRO</name>
<keyword evidence="1" id="KW-0853">WD repeat</keyword>
<reference evidence="3 4" key="1">
    <citation type="submission" date="2016-08" db="EMBL/GenBank/DDBJ databases">
        <title>Draft genome sequence of allopolyploid Zygosaccharomyces rouxii.</title>
        <authorList>
            <person name="Watanabe J."/>
            <person name="Uehara K."/>
            <person name="Mogi Y."/>
            <person name="Tsukioka Y."/>
        </authorList>
    </citation>
    <scope>NUCLEOTIDE SEQUENCE [LARGE SCALE GENOMIC DNA]</scope>
    <source>
        <strain evidence="3 4">NBRC 110957</strain>
    </source>
</reference>
<dbReference type="eggNOG" id="ENOG502QSEV">
    <property type="taxonomic scope" value="Eukaryota"/>
</dbReference>
<accession>A0A1Q3A2Z9</accession>
<proteinExistence type="predicted"/>
<organism evidence="3 4">
    <name type="scientific">Zygosaccharomyces rouxii</name>
    <dbReference type="NCBI Taxonomy" id="4956"/>
    <lineage>
        <taxon>Eukaryota</taxon>
        <taxon>Fungi</taxon>
        <taxon>Dikarya</taxon>
        <taxon>Ascomycota</taxon>
        <taxon>Saccharomycotina</taxon>
        <taxon>Saccharomycetes</taxon>
        <taxon>Saccharomycetales</taxon>
        <taxon>Saccharomycetaceae</taxon>
        <taxon>Zygosaccharomyces</taxon>
    </lineage>
</organism>
<gene>
    <name evidence="3" type="ORF">ZYGR_0S01920</name>
</gene>
<protein>
    <submittedName>
        <fullName evidence="3">Uncharacterized protein</fullName>
    </submittedName>
</protein>
<dbReference type="Pfam" id="PF00400">
    <property type="entry name" value="WD40"/>
    <property type="match status" value="2"/>
</dbReference>
<dbReference type="InterPro" id="IPR050459">
    <property type="entry name" value="WD_repeat_RBAP46/RBAP48/MSI1"/>
</dbReference>
<dbReference type="EMBL" id="BDGX01000019">
    <property type="protein sequence ID" value="GAV50058.1"/>
    <property type="molecule type" value="Genomic_DNA"/>
</dbReference>
<dbReference type="PANTHER" id="PTHR22850">
    <property type="entry name" value="WD40 REPEAT FAMILY"/>
    <property type="match status" value="1"/>
</dbReference>
<keyword evidence="2" id="KW-0677">Repeat</keyword>
<dbReference type="AlphaFoldDB" id="A0A1Q3A2Z9"/>
<dbReference type="SMART" id="SM00320">
    <property type="entry name" value="WD40"/>
    <property type="match status" value="3"/>
</dbReference>
<dbReference type="InterPro" id="IPR015943">
    <property type="entry name" value="WD40/YVTN_repeat-like_dom_sf"/>
</dbReference>
<evidence type="ECO:0000256" key="1">
    <source>
        <dbReference type="ARBA" id="ARBA00022574"/>
    </source>
</evidence>
<dbReference type="SUPFAM" id="SSF50978">
    <property type="entry name" value="WD40 repeat-like"/>
    <property type="match status" value="1"/>
</dbReference>
<dbReference type="OrthoDB" id="427795at2759"/>
<dbReference type="Proteomes" id="UP000187013">
    <property type="component" value="Unassembled WGS sequence"/>
</dbReference>
<sequence length="432" mass="48832">MSKDTKVNKLKNEEFKIWKKSVPSLYQHISFFKPQLDARLGDVLQFEKRFTFNNEVIPDQKRGVLNTGLFYSVGSNIYKLDCSLPLGLQHGGNEQELPDPQYNEVFKQVGGDTFPSPHWILPGETIIKMSPLESGENTLLALTSTASLAWFKEGSRNPTHIMQEIMGPSTSFSSIHSIRNSECLAVCDFDLSRDKKELVKCQADRKEGQSTIKIVDNSDKVGTPLRRFNVEASVIHSVSFLDNNLYVTCSDENVVSFWDKRSDSQLWSFTDSQDGNITSLSSSSQLDGFFATGTDAGVIKLWDLRAIMSQQQEMVSFYHSNEDPVVDLQFSPTNSTEFLSVGKSGNVYQWDTDFFFTNEEVDEEDLHLQCLKFLHTGGSRRSIGANDKRNMVNWHPAIDQLVGTIDNDCSIAAYKAFTGREEEQQDEEDEQE</sequence>
<evidence type="ECO:0000313" key="4">
    <source>
        <dbReference type="Proteomes" id="UP000187013"/>
    </source>
</evidence>
<dbReference type="Gene3D" id="2.130.10.10">
    <property type="entry name" value="YVTN repeat-like/Quinoprotein amine dehydrogenase"/>
    <property type="match status" value="1"/>
</dbReference>
<evidence type="ECO:0000313" key="3">
    <source>
        <dbReference type="EMBL" id="GAV50058.1"/>
    </source>
</evidence>
<comment type="caution">
    <text evidence="3">The sequence shown here is derived from an EMBL/GenBank/DDBJ whole genome shotgun (WGS) entry which is preliminary data.</text>
</comment>
<evidence type="ECO:0000256" key="2">
    <source>
        <dbReference type="ARBA" id="ARBA00022737"/>
    </source>
</evidence>
<dbReference type="InterPro" id="IPR036322">
    <property type="entry name" value="WD40_repeat_dom_sf"/>
</dbReference>